<dbReference type="AlphaFoldDB" id="A0A9X1MKM8"/>
<feature type="domain" description="Multidrug resistance protein MdtA-like C-terminal permuted SH3" evidence="5">
    <location>
        <begin position="346"/>
        <end position="404"/>
    </location>
</feature>
<feature type="coiled-coil region" evidence="2">
    <location>
        <begin position="165"/>
        <end position="217"/>
    </location>
</feature>
<dbReference type="Gene3D" id="2.40.420.20">
    <property type="match status" value="1"/>
</dbReference>
<evidence type="ECO:0000259" key="5">
    <source>
        <dbReference type="Pfam" id="PF25967"/>
    </source>
</evidence>
<dbReference type="Gene3D" id="2.40.50.100">
    <property type="match status" value="2"/>
</dbReference>
<dbReference type="Proteomes" id="UP001139103">
    <property type="component" value="Unassembled WGS sequence"/>
</dbReference>
<dbReference type="GO" id="GO:1990281">
    <property type="term" value="C:efflux pump complex"/>
    <property type="evidence" value="ECO:0007669"/>
    <property type="project" value="TreeGrafter"/>
</dbReference>
<evidence type="ECO:0000259" key="3">
    <source>
        <dbReference type="Pfam" id="PF25881"/>
    </source>
</evidence>
<evidence type="ECO:0000313" key="6">
    <source>
        <dbReference type="EMBL" id="MCC9628581.1"/>
    </source>
</evidence>
<reference evidence="6" key="1">
    <citation type="submission" date="2021-11" db="EMBL/GenBank/DDBJ databases">
        <title>Genome sequence.</title>
        <authorList>
            <person name="Sun Q."/>
        </authorList>
    </citation>
    <scope>NUCLEOTIDE SEQUENCE</scope>
    <source>
        <strain evidence="6">JC732</strain>
    </source>
</reference>
<feature type="domain" description="CusB-like beta-barrel" evidence="4">
    <location>
        <begin position="261"/>
        <end position="333"/>
    </location>
</feature>
<evidence type="ECO:0000259" key="4">
    <source>
        <dbReference type="Pfam" id="PF25954"/>
    </source>
</evidence>
<dbReference type="Gene3D" id="1.10.287.470">
    <property type="entry name" value="Helix hairpin bin"/>
    <property type="match status" value="1"/>
</dbReference>
<dbReference type="Pfam" id="PF25967">
    <property type="entry name" value="RND-MFP_C"/>
    <property type="match status" value="1"/>
</dbReference>
<dbReference type="InterPro" id="IPR058627">
    <property type="entry name" value="MdtA-like_C"/>
</dbReference>
<dbReference type="InterPro" id="IPR058792">
    <property type="entry name" value="Beta-barrel_RND_2"/>
</dbReference>
<dbReference type="RefSeq" id="WP_230217977.1">
    <property type="nucleotide sequence ID" value="NZ_JAJKFT010000004.1"/>
</dbReference>
<dbReference type="Pfam" id="PF25954">
    <property type="entry name" value="Beta-barrel_RND_2"/>
    <property type="match status" value="1"/>
</dbReference>
<keyword evidence="7" id="KW-1185">Reference proteome</keyword>
<feature type="domain" description="YbhG-like alpha-helical hairpin" evidence="3">
    <location>
        <begin position="95"/>
        <end position="220"/>
    </location>
</feature>
<comment type="similarity">
    <text evidence="1">Belongs to the membrane fusion protein (MFP) (TC 8.A.1) family.</text>
</comment>
<proteinExistence type="inferred from homology"/>
<dbReference type="GO" id="GO:0015562">
    <property type="term" value="F:efflux transmembrane transporter activity"/>
    <property type="evidence" value="ECO:0007669"/>
    <property type="project" value="TreeGrafter"/>
</dbReference>
<name>A0A9X1MKM8_9BACT</name>
<organism evidence="6 7">
    <name type="scientific">Blastopirellula sediminis</name>
    <dbReference type="NCBI Taxonomy" id="2894196"/>
    <lineage>
        <taxon>Bacteria</taxon>
        <taxon>Pseudomonadati</taxon>
        <taxon>Planctomycetota</taxon>
        <taxon>Planctomycetia</taxon>
        <taxon>Pirellulales</taxon>
        <taxon>Pirellulaceae</taxon>
        <taxon>Blastopirellula</taxon>
    </lineage>
</organism>
<dbReference type="SUPFAM" id="SSF111369">
    <property type="entry name" value="HlyD-like secretion proteins"/>
    <property type="match status" value="2"/>
</dbReference>
<gene>
    <name evidence="6" type="ORF">LOC68_09245</name>
</gene>
<dbReference type="NCBIfam" id="TIGR01730">
    <property type="entry name" value="RND_mfp"/>
    <property type="match status" value="1"/>
</dbReference>
<comment type="caution">
    <text evidence="6">The sequence shown here is derived from an EMBL/GenBank/DDBJ whole genome shotgun (WGS) entry which is preliminary data.</text>
</comment>
<sequence>MHSAYRMPALAGLLSLCFTLGCGGGKSPDVEVVRPVKTILVGEGEDVRQRSFPGTVEASRRVELAFRVPGLLAELPVKEGDKVVAGDVIARLRQDEFEARLKTLTGELDQARAALRALQAGERPEEIRRREAEVRAASLRLANGRAEYERGVALAQRSGISQQELERLRTVYNVAQEEYAAARESLEKGAMGREEDIEAMQAQVRGLEGRVVEAQIQLSDSTLLAPYDGVIAQRFVDKAQNIAAGDRVVQFQDAEEIDIAVDVPENIMVADIQRAEILQLTATLSAAPGISFPVRLREIAQVADPVTQTFNVRVAMEAPEDLRVLPGMTASVTAVYRRARVLQPQVMVPVEAIAQTSSGEQLAWVLGEESKVTPRTVKLGAAVGGRIEVLEGLGPGDRIVVAGVRFLRDGMQVRDLGDALGERQ</sequence>
<dbReference type="PANTHER" id="PTHR30469:SF20">
    <property type="entry name" value="EFFLUX RND TRANSPORTER PERIPLASMIC ADAPTOR SUBUNIT"/>
    <property type="match status" value="1"/>
</dbReference>
<dbReference type="InterPro" id="IPR006143">
    <property type="entry name" value="RND_pump_MFP"/>
</dbReference>
<evidence type="ECO:0000256" key="2">
    <source>
        <dbReference type="SAM" id="Coils"/>
    </source>
</evidence>
<feature type="coiled-coil region" evidence="2">
    <location>
        <begin position="94"/>
        <end position="121"/>
    </location>
</feature>
<protein>
    <submittedName>
        <fullName evidence="6">Efflux RND transporter periplasmic adaptor subunit</fullName>
    </submittedName>
</protein>
<evidence type="ECO:0000313" key="7">
    <source>
        <dbReference type="Proteomes" id="UP001139103"/>
    </source>
</evidence>
<dbReference type="Pfam" id="PF25881">
    <property type="entry name" value="HH_YBHG"/>
    <property type="match status" value="1"/>
</dbReference>
<dbReference type="PANTHER" id="PTHR30469">
    <property type="entry name" value="MULTIDRUG RESISTANCE PROTEIN MDTA"/>
    <property type="match status" value="1"/>
</dbReference>
<evidence type="ECO:0000256" key="1">
    <source>
        <dbReference type="ARBA" id="ARBA00009477"/>
    </source>
</evidence>
<dbReference type="PROSITE" id="PS51257">
    <property type="entry name" value="PROKAR_LIPOPROTEIN"/>
    <property type="match status" value="1"/>
</dbReference>
<dbReference type="Gene3D" id="2.40.30.170">
    <property type="match status" value="1"/>
</dbReference>
<accession>A0A9X1MKM8</accession>
<keyword evidence="2" id="KW-0175">Coiled coil</keyword>
<dbReference type="InterPro" id="IPR059052">
    <property type="entry name" value="HH_YbhG-like"/>
</dbReference>
<dbReference type="EMBL" id="JAJKFT010000004">
    <property type="protein sequence ID" value="MCC9628581.1"/>
    <property type="molecule type" value="Genomic_DNA"/>
</dbReference>